<keyword evidence="6" id="KW-1185">Reference proteome</keyword>
<gene>
    <name evidence="5" type="ORF">FGL95_07650</name>
</gene>
<evidence type="ECO:0000259" key="4">
    <source>
        <dbReference type="Pfam" id="PF26580"/>
    </source>
</evidence>
<dbReference type="EMBL" id="VCQU01000002">
    <property type="protein sequence ID" value="NMN94907.1"/>
    <property type="molecule type" value="Genomic_DNA"/>
</dbReference>
<dbReference type="InterPro" id="IPR058644">
    <property type="entry name" value="Mtb12-like_C"/>
</dbReference>
<dbReference type="RefSeq" id="WP_169585621.1">
    <property type="nucleotide sequence ID" value="NZ_VCQU01000002.1"/>
</dbReference>
<dbReference type="AlphaFoldDB" id="A0A848KG41"/>
<dbReference type="PROSITE" id="PS51257">
    <property type="entry name" value="PROKAR_LIPOPROTEIN"/>
    <property type="match status" value="1"/>
</dbReference>
<feature type="domain" description="Low molecular weight antigen MTB12-like C-terminal" evidence="4">
    <location>
        <begin position="52"/>
        <end position="155"/>
    </location>
</feature>
<evidence type="ECO:0000256" key="2">
    <source>
        <dbReference type="ARBA" id="ARBA00093774"/>
    </source>
</evidence>
<organism evidence="5 6">
    <name type="scientific">Antrihabitans stalactiti</name>
    <dbReference type="NCBI Taxonomy" id="2584121"/>
    <lineage>
        <taxon>Bacteria</taxon>
        <taxon>Bacillati</taxon>
        <taxon>Actinomycetota</taxon>
        <taxon>Actinomycetes</taxon>
        <taxon>Mycobacteriales</taxon>
        <taxon>Nocardiaceae</taxon>
        <taxon>Antrihabitans</taxon>
    </lineage>
</organism>
<comment type="similarity">
    <text evidence="2">Belongs to the MTB12 family.</text>
</comment>
<evidence type="ECO:0000256" key="1">
    <source>
        <dbReference type="ARBA" id="ARBA00022729"/>
    </source>
</evidence>
<name>A0A848KG41_9NOCA</name>
<feature type="signal peptide" evidence="3">
    <location>
        <begin position="1"/>
        <end position="24"/>
    </location>
</feature>
<accession>A0A848KG41</accession>
<reference evidence="5 6" key="1">
    <citation type="submission" date="2019-05" db="EMBL/GenBank/DDBJ databases">
        <authorList>
            <person name="Lee S.D."/>
        </authorList>
    </citation>
    <scope>NUCLEOTIDE SEQUENCE [LARGE SCALE GENOMIC DNA]</scope>
    <source>
        <strain evidence="5 6">YC2-7</strain>
    </source>
</reference>
<evidence type="ECO:0000313" key="5">
    <source>
        <dbReference type="EMBL" id="NMN94907.1"/>
    </source>
</evidence>
<dbReference type="Proteomes" id="UP000535543">
    <property type="component" value="Unassembled WGS sequence"/>
</dbReference>
<keyword evidence="1 3" id="KW-0732">Signal</keyword>
<feature type="chain" id="PRO_5032496368" description="Low molecular weight antigen MTB12-like C-terminal domain-containing protein" evidence="3">
    <location>
        <begin position="25"/>
        <end position="166"/>
    </location>
</feature>
<evidence type="ECO:0000256" key="3">
    <source>
        <dbReference type="SAM" id="SignalP"/>
    </source>
</evidence>
<comment type="caution">
    <text evidence="5">The sequence shown here is derived from an EMBL/GenBank/DDBJ whole genome shotgun (WGS) entry which is preliminary data.</text>
</comment>
<evidence type="ECO:0000313" key="6">
    <source>
        <dbReference type="Proteomes" id="UP000535543"/>
    </source>
</evidence>
<proteinExistence type="inferred from homology"/>
<dbReference type="Pfam" id="PF26580">
    <property type="entry name" value="Mtb12_C"/>
    <property type="match status" value="1"/>
</dbReference>
<reference evidence="5 6" key="2">
    <citation type="submission" date="2020-06" db="EMBL/GenBank/DDBJ databases">
        <title>Antribacter stalactiti gen. nov., sp. nov., a new member of the family Nacardiaceae isolated from a cave.</title>
        <authorList>
            <person name="Kim I.S."/>
        </authorList>
    </citation>
    <scope>NUCLEOTIDE SEQUENCE [LARGE SCALE GENOMIC DNA]</scope>
    <source>
        <strain evidence="5 6">YC2-7</strain>
    </source>
</reference>
<protein>
    <recommendedName>
        <fullName evidence="4">Low molecular weight antigen MTB12-like C-terminal domain-containing protein</fullName>
    </recommendedName>
</protein>
<sequence length="166" mass="17470">MKFRKTSRILIAGMAIMTALSITACSDDSNKPAAKSTSTTTAVATRAANLPPQPTPEELNAQFQTAIDPNVPAAEKADMIQGGADEALITKFVDLAKSTGATLSITKVEPYGMDELLATASFSINGQPGELQPVFVAENGKWKLKKQWVCDSLGAIDPNSVPASCK</sequence>